<dbReference type="InterPro" id="IPR001915">
    <property type="entry name" value="Peptidase_M48"/>
</dbReference>
<evidence type="ECO:0000313" key="14">
    <source>
        <dbReference type="Proteomes" id="UP000642571"/>
    </source>
</evidence>
<evidence type="ECO:0000256" key="7">
    <source>
        <dbReference type="ARBA" id="ARBA00022989"/>
    </source>
</evidence>
<keyword evidence="4" id="KW-0479">Metal-binding</keyword>
<feature type="transmembrane region" description="Helical" evidence="11">
    <location>
        <begin position="140"/>
        <end position="162"/>
    </location>
</feature>
<feature type="domain" description="Peptidase M48" evidence="12">
    <location>
        <begin position="100"/>
        <end position="244"/>
    </location>
</feature>
<dbReference type="GO" id="GO:0008233">
    <property type="term" value="F:peptidase activity"/>
    <property type="evidence" value="ECO:0007669"/>
    <property type="project" value="UniProtKB-KW"/>
</dbReference>
<keyword evidence="5 10" id="KW-0378">Hydrolase</keyword>
<evidence type="ECO:0000256" key="3">
    <source>
        <dbReference type="ARBA" id="ARBA00022692"/>
    </source>
</evidence>
<dbReference type="Pfam" id="PF01435">
    <property type="entry name" value="Peptidase_M48"/>
    <property type="match status" value="1"/>
</dbReference>
<proteinExistence type="inferred from homology"/>
<dbReference type="Gene3D" id="3.30.2010.10">
    <property type="entry name" value="Metalloproteases ('zincins'), catalytic domain"/>
    <property type="match status" value="1"/>
</dbReference>
<accession>A0ABQ1QJA2</accession>
<evidence type="ECO:0000256" key="2">
    <source>
        <dbReference type="ARBA" id="ARBA00022670"/>
    </source>
</evidence>
<evidence type="ECO:0000313" key="13">
    <source>
        <dbReference type="EMBL" id="GGD29033.1"/>
    </source>
</evidence>
<reference evidence="14" key="1">
    <citation type="journal article" date="2019" name="Int. J. Syst. Evol. Microbiol.">
        <title>The Global Catalogue of Microorganisms (GCM) 10K type strain sequencing project: providing services to taxonomists for standard genome sequencing and annotation.</title>
        <authorList>
            <consortium name="The Broad Institute Genomics Platform"/>
            <consortium name="The Broad Institute Genome Sequencing Center for Infectious Disease"/>
            <person name="Wu L."/>
            <person name="Ma J."/>
        </authorList>
    </citation>
    <scope>NUCLEOTIDE SEQUENCE [LARGE SCALE GENOMIC DNA]</scope>
    <source>
        <strain evidence="14">CGMCC 1.15353</strain>
    </source>
</reference>
<keyword evidence="7 11" id="KW-1133">Transmembrane helix</keyword>
<evidence type="ECO:0000256" key="4">
    <source>
        <dbReference type="ARBA" id="ARBA00022723"/>
    </source>
</evidence>
<comment type="similarity">
    <text evidence="10">Belongs to the peptidase M48 family.</text>
</comment>
<comment type="caution">
    <text evidence="13">The sequence shown here is derived from an EMBL/GenBank/DDBJ whole genome shotgun (WGS) entry which is preliminary data.</text>
</comment>
<evidence type="ECO:0000259" key="12">
    <source>
        <dbReference type="Pfam" id="PF01435"/>
    </source>
</evidence>
<gene>
    <name evidence="13" type="primary">htpX</name>
    <name evidence="13" type="ORF">GCM10011389_40780</name>
</gene>
<comment type="cofactor">
    <cofactor evidence="10">
        <name>Zn(2+)</name>
        <dbReference type="ChEBI" id="CHEBI:29105"/>
    </cofactor>
    <text evidence="10">Binds 1 zinc ion per subunit.</text>
</comment>
<dbReference type="RefSeq" id="WP_188656169.1">
    <property type="nucleotide sequence ID" value="NZ_BMIN01000029.1"/>
</dbReference>
<dbReference type="InterPro" id="IPR050083">
    <property type="entry name" value="HtpX_protease"/>
</dbReference>
<evidence type="ECO:0000256" key="11">
    <source>
        <dbReference type="SAM" id="Phobius"/>
    </source>
</evidence>
<keyword evidence="3 11" id="KW-0812">Transmembrane</keyword>
<sequence length="245" mass="27761">MKILQLSSGIFLVFIALMKFKVVTFGIDEGLVQYLFNASLMLTAFSVIFPLVSSIKLKMADVKDEERLTKILNEIDPESETEVFVSEKFMKNSAGALYRKSSLVIVCGKSLLNSLNDKQLKFLLAHEYFHIKKNHLLKNVFSFVFVLSGVPIALLIATPFFIPKIPIAPVLIFSFLTYVVSFVLHFILSQRREFNADKFASSIVGSSTAKEVLIILKEKNLIKEKSYNLFETHPSIKKRIEKLAT</sequence>
<evidence type="ECO:0000256" key="8">
    <source>
        <dbReference type="ARBA" id="ARBA00023049"/>
    </source>
</evidence>
<feature type="transmembrane region" description="Helical" evidence="11">
    <location>
        <begin position="168"/>
        <end position="188"/>
    </location>
</feature>
<organism evidence="13 14">
    <name type="scientific">Pontibacillus salipaludis</name>
    <dbReference type="NCBI Taxonomy" id="1697394"/>
    <lineage>
        <taxon>Bacteria</taxon>
        <taxon>Bacillati</taxon>
        <taxon>Bacillota</taxon>
        <taxon>Bacilli</taxon>
        <taxon>Bacillales</taxon>
        <taxon>Bacillaceae</taxon>
        <taxon>Pontibacillus</taxon>
    </lineage>
</organism>
<keyword evidence="1" id="KW-1003">Cell membrane</keyword>
<dbReference type="PANTHER" id="PTHR43221">
    <property type="entry name" value="PROTEASE HTPX"/>
    <property type="match status" value="1"/>
</dbReference>
<dbReference type="GO" id="GO:0006508">
    <property type="term" value="P:proteolysis"/>
    <property type="evidence" value="ECO:0007669"/>
    <property type="project" value="UniProtKB-KW"/>
</dbReference>
<name>A0ABQ1QJA2_9BACI</name>
<keyword evidence="8 10" id="KW-0482">Metalloprotease</keyword>
<evidence type="ECO:0000256" key="5">
    <source>
        <dbReference type="ARBA" id="ARBA00022801"/>
    </source>
</evidence>
<keyword evidence="14" id="KW-1185">Reference proteome</keyword>
<dbReference type="PANTHER" id="PTHR43221:SF2">
    <property type="entry name" value="PROTEASE HTPX HOMOLOG"/>
    <property type="match status" value="1"/>
</dbReference>
<dbReference type="Proteomes" id="UP000642571">
    <property type="component" value="Unassembled WGS sequence"/>
</dbReference>
<keyword evidence="2 10" id="KW-0645">Protease</keyword>
<dbReference type="EMBL" id="BMIN01000029">
    <property type="protein sequence ID" value="GGD29033.1"/>
    <property type="molecule type" value="Genomic_DNA"/>
</dbReference>
<feature type="transmembrane region" description="Helical" evidence="11">
    <location>
        <begin position="34"/>
        <end position="53"/>
    </location>
</feature>
<keyword evidence="9 11" id="KW-0472">Membrane</keyword>
<evidence type="ECO:0000256" key="10">
    <source>
        <dbReference type="RuleBase" id="RU003983"/>
    </source>
</evidence>
<evidence type="ECO:0000256" key="9">
    <source>
        <dbReference type="ARBA" id="ARBA00023136"/>
    </source>
</evidence>
<protein>
    <submittedName>
        <fullName evidence="13">Protease HtpX</fullName>
    </submittedName>
</protein>
<keyword evidence="6 10" id="KW-0862">Zinc</keyword>
<evidence type="ECO:0000256" key="6">
    <source>
        <dbReference type="ARBA" id="ARBA00022833"/>
    </source>
</evidence>
<evidence type="ECO:0000256" key="1">
    <source>
        <dbReference type="ARBA" id="ARBA00022475"/>
    </source>
</evidence>